<gene>
    <name evidence="1" type="ORF">SDC9_122244</name>
</gene>
<comment type="caution">
    <text evidence="1">The sequence shown here is derived from an EMBL/GenBank/DDBJ whole genome shotgun (WGS) entry which is preliminary data.</text>
</comment>
<sequence>MAINFTMPIYYITTGIVSITIKAIQKIINKRDILFYNISLILHCKNDQSAEANWSLQSLFLLFQFFQ</sequence>
<proteinExistence type="predicted"/>
<dbReference type="EMBL" id="VSSQ01026503">
    <property type="protein sequence ID" value="MPM75252.1"/>
    <property type="molecule type" value="Genomic_DNA"/>
</dbReference>
<name>A0A645CEH0_9ZZZZ</name>
<dbReference type="AlphaFoldDB" id="A0A645CEH0"/>
<evidence type="ECO:0000313" key="1">
    <source>
        <dbReference type="EMBL" id="MPM75252.1"/>
    </source>
</evidence>
<organism evidence="1">
    <name type="scientific">bioreactor metagenome</name>
    <dbReference type="NCBI Taxonomy" id="1076179"/>
    <lineage>
        <taxon>unclassified sequences</taxon>
        <taxon>metagenomes</taxon>
        <taxon>ecological metagenomes</taxon>
    </lineage>
</organism>
<protein>
    <submittedName>
        <fullName evidence="1">Uncharacterized protein</fullName>
    </submittedName>
</protein>
<accession>A0A645CEH0</accession>
<reference evidence="1" key="1">
    <citation type="submission" date="2019-08" db="EMBL/GenBank/DDBJ databases">
        <authorList>
            <person name="Kucharzyk K."/>
            <person name="Murdoch R.W."/>
            <person name="Higgins S."/>
            <person name="Loffler F."/>
        </authorList>
    </citation>
    <scope>NUCLEOTIDE SEQUENCE</scope>
</reference>